<organism evidence="1 2">
    <name type="scientific">Dokdonella soli</name>
    <dbReference type="NCBI Taxonomy" id="529810"/>
    <lineage>
        <taxon>Bacteria</taxon>
        <taxon>Pseudomonadati</taxon>
        <taxon>Pseudomonadota</taxon>
        <taxon>Gammaproteobacteria</taxon>
        <taxon>Lysobacterales</taxon>
        <taxon>Rhodanobacteraceae</taxon>
        <taxon>Dokdonella</taxon>
    </lineage>
</organism>
<proteinExistence type="predicted"/>
<sequence>MYDHRLTMLESFDYPALFWFSKFLDGGQRRIFDLGGHVGLSYYAFQQYLDYPGDMRWQVHDVPAVMQSGRALAAERDEKGMLEFVDLAAADGSDVLMAKGSLQYLDYTLSDLLLRLDKRPAHVLVNLTPMHSSRAFFTLQHIVIAICPYRIGALPEFLASVRSLGYHLIDCWDHPERTVRVPFHPECYVDRYYGFYFRRDR</sequence>
<dbReference type="Proteomes" id="UP001501523">
    <property type="component" value="Unassembled WGS sequence"/>
</dbReference>
<reference evidence="2" key="1">
    <citation type="journal article" date="2019" name="Int. J. Syst. Evol. Microbiol.">
        <title>The Global Catalogue of Microorganisms (GCM) 10K type strain sequencing project: providing services to taxonomists for standard genome sequencing and annotation.</title>
        <authorList>
            <consortium name="The Broad Institute Genomics Platform"/>
            <consortium name="The Broad Institute Genome Sequencing Center for Infectious Disease"/>
            <person name="Wu L."/>
            <person name="Ma J."/>
        </authorList>
    </citation>
    <scope>NUCLEOTIDE SEQUENCE [LARGE SCALE GENOMIC DNA]</scope>
    <source>
        <strain evidence="2">JCM 15421</strain>
    </source>
</reference>
<protein>
    <recommendedName>
        <fullName evidence="3">Methyltransferase, TIGR04325 family</fullName>
    </recommendedName>
</protein>
<evidence type="ECO:0000313" key="1">
    <source>
        <dbReference type="EMBL" id="GAA0717971.1"/>
    </source>
</evidence>
<comment type="caution">
    <text evidence="1">The sequence shown here is derived from an EMBL/GenBank/DDBJ whole genome shotgun (WGS) entry which is preliminary data.</text>
</comment>
<accession>A0ABP3TU07</accession>
<dbReference type="NCBIfam" id="TIGR04325">
    <property type="entry name" value="MTase_LIC12133"/>
    <property type="match status" value="1"/>
</dbReference>
<dbReference type="EMBL" id="BAAAEU010000015">
    <property type="protein sequence ID" value="GAA0717971.1"/>
    <property type="molecule type" value="Genomic_DNA"/>
</dbReference>
<gene>
    <name evidence="1" type="ORF">GCM10009105_25440</name>
</gene>
<name>A0ABP3TU07_9GAMM</name>
<evidence type="ECO:0008006" key="3">
    <source>
        <dbReference type="Google" id="ProtNLM"/>
    </source>
</evidence>
<evidence type="ECO:0000313" key="2">
    <source>
        <dbReference type="Proteomes" id="UP001501523"/>
    </source>
</evidence>
<dbReference type="InterPro" id="IPR027612">
    <property type="entry name" value="Put_MTase_LIC12133"/>
</dbReference>
<keyword evidence="2" id="KW-1185">Reference proteome</keyword>